<dbReference type="InterPro" id="IPR036770">
    <property type="entry name" value="Ankyrin_rpt-contain_sf"/>
</dbReference>
<proteinExistence type="predicted"/>
<sequence>MILPINENFILSKDDQGITSFNIAATKSSTEILRLLLHPLPNKNESLLRKILPLSIRDMCRNTPLMLACGNNYASEDIRCLSKKKSVYVISRNRYRMSLLHIAIFVNNINRVIILLKECKISTEICDNDYRKLLHYASQNESFKIVEILLSNDARYNACDKYRATPLHYTAELSWPVVYALVSKNSYNYCGMTDKER</sequence>
<dbReference type="Gene3D" id="1.25.40.20">
    <property type="entry name" value="Ankyrin repeat-containing domain"/>
    <property type="match status" value="1"/>
</dbReference>
<dbReference type="InterPro" id="IPR002110">
    <property type="entry name" value="Ankyrin_rpt"/>
</dbReference>
<evidence type="ECO:0000256" key="3">
    <source>
        <dbReference type="PROSITE-ProRule" id="PRU00023"/>
    </source>
</evidence>
<evidence type="ECO:0000313" key="5">
    <source>
        <dbReference type="WBParaSite" id="SVE_1760700.1"/>
    </source>
</evidence>
<keyword evidence="1" id="KW-0677">Repeat</keyword>
<accession>A0A0K0FYT0</accession>
<reference evidence="4" key="1">
    <citation type="submission" date="2014-07" db="EMBL/GenBank/DDBJ databases">
        <authorList>
            <person name="Martin A.A"/>
            <person name="De Silva N."/>
        </authorList>
    </citation>
    <scope>NUCLEOTIDE SEQUENCE</scope>
</reference>
<reference evidence="5" key="2">
    <citation type="submission" date="2015-08" db="UniProtKB">
        <authorList>
            <consortium name="WormBaseParasite"/>
        </authorList>
    </citation>
    <scope>IDENTIFICATION</scope>
</reference>
<dbReference type="SMART" id="SM00248">
    <property type="entry name" value="ANK"/>
    <property type="match status" value="3"/>
</dbReference>
<dbReference type="STRING" id="75913.A0A0K0FYT0"/>
<keyword evidence="2 3" id="KW-0040">ANK repeat</keyword>
<dbReference type="PANTHER" id="PTHR24198:SF165">
    <property type="entry name" value="ANKYRIN REPEAT-CONTAINING PROTEIN-RELATED"/>
    <property type="match status" value="1"/>
</dbReference>
<keyword evidence="4" id="KW-1185">Reference proteome</keyword>
<dbReference type="PROSITE" id="PS50088">
    <property type="entry name" value="ANK_REPEAT"/>
    <property type="match status" value="1"/>
</dbReference>
<name>A0A0K0FYT0_STRVS</name>
<evidence type="ECO:0000256" key="1">
    <source>
        <dbReference type="ARBA" id="ARBA00022737"/>
    </source>
</evidence>
<organism evidence="4 5">
    <name type="scientific">Strongyloides venezuelensis</name>
    <name type="common">Threadworm</name>
    <dbReference type="NCBI Taxonomy" id="75913"/>
    <lineage>
        <taxon>Eukaryota</taxon>
        <taxon>Metazoa</taxon>
        <taxon>Ecdysozoa</taxon>
        <taxon>Nematoda</taxon>
        <taxon>Chromadorea</taxon>
        <taxon>Rhabditida</taxon>
        <taxon>Tylenchina</taxon>
        <taxon>Panagrolaimomorpha</taxon>
        <taxon>Strongyloidoidea</taxon>
        <taxon>Strongyloididae</taxon>
        <taxon>Strongyloides</taxon>
    </lineage>
</organism>
<dbReference type="SUPFAM" id="SSF48403">
    <property type="entry name" value="Ankyrin repeat"/>
    <property type="match status" value="1"/>
</dbReference>
<protein>
    <submittedName>
        <fullName evidence="5">Inversin (inferred by orthology to a human protein)</fullName>
    </submittedName>
</protein>
<feature type="repeat" description="ANK" evidence="3">
    <location>
        <begin position="129"/>
        <end position="161"/>
    </location>
</feature>
<dbReference type="WBParaSite" id="SVE_1760700.1">
    <property type="protein sequence ID" value="SVE_1760700.1"/>
    <property type="gene ID" value="SVE_1760700"/>
</dbReference>
<dbReference type="Pfam" id="PF12796">
    <property type="entry name" value="Ank_2"/>
    <property type="match status" value="1"/>
</dbReference>
<dbReference type="PANTHER" id="PTHR24198">
    <property type="entry name" value="ANKYRIN REPEAT AND PROTEIN KINASE DOMAIN-CONTAINING PROTEIN"/>
    <property type="match status" value="1"/>
</dbReference>
<dbReference type="AlphaFoldDB" id="A0A0K0FYT0"/>
<evidence type="ECO:0000256" key="2">
    <source>
        <dbReference type="ARBA" id="ARBA00023043"/>
    </source>
</evidence>
<evidence type="ECO:0000313" key="4">
    <source>
        <dbReference type="Proteomes" id="UP000035680"/>
    </source>
</evidence>
<dbReference type="Proteomes" id="UP000035680">
    <property type="component" value="Unassembled WGS sequence"/>
</dbReference>